<evidence type="ECO:0000313" key="2">
    <source>
        <dbReference type="EMBL" id="KAL2608018.1"/>
    </source>
</evidence>
<name>A0ABD1XGC6_9MARC</name>
<dbReference type="Proteomes" id="UP001605036">
    <property type="component" value="Unassembled WGS sequence"/>
</dbReference>
<proteinExistence type="predicted"/>
<dbReference type="AlphaFoldDB" id="A0ABD1XGC6"/>
<gene>
    <name evidence="2" type="ORF">R1flu_026591</name>
</gene>
<dbReference type="EMBL" id="JBHFFA010000008">
    <property type="protein sequence ID" value="KAL2608018.1"/>
    <property type="molecule type" value="Genomic_DNA"/>
</dbReference>
<comment type="caution">
    <text evidence="2">The sequence shown here is derived from an EMBL/GenBank/DDBJ whole genome shotgun (WGS) entry which is preliminary data.</text>
</comment>
<evidence type="ECO:0000256" key="1">
    <source>
        <dbReference type="SAM" id="MobiDB-lite"/>
    </source>
</evidence>
<sequence length="169" mass="18066">MNRASNLATHVLESGWGQGEGTDRKGGAKPFGIETLKDGPLKPRQGPSTGQACESEGDNGMEQTSRINAIHTSKARMGTEALRKDKLVEYGELPGPAPDKIIDIVKSAYAQACPRGTPATMAEVHAAPTRVTNAEPQMEPIAKHRTKDETANCQPDHLLDLSRNAIAKS</sequence>
<accession>A0ABD1XGC6</accession>
<feature type="region of interest" description="Disordered" evidence="1">
    <location>
        <begin position="1"/>
        <end position="63"/>
    </location>
</feature>
<evidence type="ECO:0000313" key="3">
    <source>
        <dbReference type="Proteomes" id="UP001605036"/>
    </source>
</evidence>
<keyword evidence="3" id="KW-1185">Reference proteome</keyword>
<organism evidence="2 3">
    <name type="scientific">Riccia fluitans</name>
    <dbReference type="NCBI Taxonomy" id="41844"/>
    <lineage>
        <taxon>Eukaryota</taxon>
        <taxon>Viridiplantae</taxon>
        <taxon>Streptophyta</taxon>
        <taxon>Embryophyta</taxon>
        <taxon>Marchantiophyta</taxon>
        <taxon>Marchantiopsida</taxon>
        <taxon>Marchantiidae</taxon>
        <taxon>Marchantiales</taxon>
        <taxon>Ricciaceae</taxon>
        <taxon>Riccia</taxon>
    </lineage>
</organism>
<reference evidence="2 3" key="1">
    <citation type="submission" date="2024-09" db="EMBL/GenBank/DDBJ databases">
        <title>Chromosome-scale assembly of Riccia fluitans.</title>
        <authorList>
            <person name="Paukszto L."/>
            <person name="Sawicki J."/>
            <person name="Karawczyk K."/>
            <person name="Piernik-Szablinska J."/>
            <person name="Szczecinska M."/>
            <person name="Mazdziarz M."/>
        </authorList>
    </citation>
    <scope>NUCLEOTIDE SEQUENCE [LARGE SCALE GENOMIC DNA]</scope>
    <source>
        <strain evidence="2">Rf_01</strain>
        <tissue evidence="2">Aerial parts of the thallus</tissue>
    </source>
</reference>
<protein>
    <submittedName>
        <fullName evidence="2">Uncharacterized protein</fullName>
    </submittedName>
</protein>